<dbReference type="AlphaFoldDB" id="A0A022QWE4"/>
<comment type="subcellular location">
    <subcellularLocation>
        <location evidence="1">Plastid membrane</location>
        <topology evidence="1">Multi-pass membrane protein</topology>
    </subcellularLocation>
</comment>
<dbReference type="STRING" id="4155.A0A022QWE4"/>
<keyword evidence="12" id="KW-1185">Reference proteome</keyword>
<dbReference type="GO" id="GO:0015031">
    <property type="term" value="P:protein transport"/>
    <property type="evidence" value="ECO:0007669"/>
    <property type="project" value="UniProtKB-KW"/>
</dbReference>
<evidence type="ECO:0000256" key="3">
    <source>
        <dbReference type="ARBA" id="ARBA00011510"/>
    </source>
</evidence>
<dbReference type="Proteomes" id="UP000030748">
    <property type="component" value="Unassembled WGS sequence"/>
</dbReference>
<evidence type="ECO:0000256" key="4">
    <source>
        <dbReference type="ARBA" id="ARBA00016640"/>
    </source>
</evidence>
<reference evidence="11 12" key="1">
    <citation type="journal article" date="2013" name="Proc. Natl. Acad. Sci. U.S.A.">
        <title>Fine-scale variation in meiotic recombination in Mimulus inferred from population shotgun sequencing.</title>
        <authorList>
            <person name="Hellsten U."/>
            <person name="Wright K.M."/>
            <person name="Jenkins J."/>
            <person name="Shu S."/>
            <person name="Yuan Y."/>
            <person name="Wessler S.R."/>
            <person name="Schmutz J."/>
            <person name="Willis J.H."/>
            <person name="Rokhsar D.S."/>
        </authorList>
    </citation>
    <scope>NUCLEOTIDE SEQUENCE [LARGE SCALE GENOMIC DNA]</scope>
    <source>
        <strain evidence="12">cv. DUN x IM62</strain>
    </source>
</reference>
<evidence type="ECO:0000313" key="11">
    <source>
        <dbReference type="EMBL" id="EYU30860.1"/>
    </source>
</evidence>
<proteinExistence type="inferred from homology"/>
<feature type="transmembrane region" description="Helical" evidence="10">
    <location>
        <begin position="20"/>
        <end position="40"/>
    </location>
</feature>
<keyword evidence="5 10" id="KW-0812">Transmembrane</keyword>
<sequence>NSMRNFSIQCVFLNNLIFQLFNHFILQSSILATLVNINMFRCNNKILIVTIHSVCVGTTMLERSSDQFQKQDDGSKRGIEIDVYLCLTVRVSGFAAQRQSNFLYSSPSNNKEKSKEAIRKRSKTERVEQHIIGCEKTKTRSGVGVVLPVL</sequence>
<dbReference type="Pfam" id="PF05758">
    <property type="entry name" value="Ycf1"/>
    <property type="match status" value="1"/>
</dbReference>
<dbReference type="EMBL" id="KI631018">
    <property type="protein sequence ID" value="EYU30860.1"/>
    <property type="molecule type" value="Genomic_DNA"/>
</dbReference>
<feature type="compositionally biased region" description="Basic and acidic residues" evidence="9">
    <location>
        <begin position="110"/>
        <end position="124"/>
    </location>
</feature>
<feature type="region of interest" description="Disordered" evidence="9">
    <location>
        <begin position="105"/>
        <end position="124"/>
    </location>
</feature>
<keyword evidence="6" id="KW-0653">Protein transport</keyword>
<evidence type="ECO:0000256" key="5">
    <source>
        <dbReference type="ARBA" id="ARBA00022692"/>
    </source>
</evidence>
<gene>
    <name evidence="11" type="ORF">MIMGU_mgv1a021995mg</name>
</gene>
<comment type="similarity">
    <text evidence="2">Belongs to the TIC214 family.</text>
</comment>
<protein>
    <recommendedName>
        <fullName evidence="4">Protein TIC 214</fullName>
    </recommendedName>
    <alternativeName>
        <fullName evidence="8">Translocon at the inner envelope membrane of chloroplasts 214</fullName>
    </alternativeName>
</protein>
<evidence type="ECO:0000256" key="8">
    <source>
        <dbReference type="ARBA" id="ARBA00029978"/>
    </source>
</evidence>
<comment type="subunit">
    <text evidence="3">Part of the Tic complex.</text>
</comment>
<keyword evidence="6" id="KW-0813">Transport</keyword>
<evidence type="ECO:0000256" key="1">
    <source>
        <dbReference type="ARBA" id="ARBA00004446"/>
    </source>
</evidence>
<organism evidence="11 12">
    <name type="scientific">Erythranthe guttata</name>
    <name type="common">Yellow monkey flower</name>
    <name type="synonym">Mimulus guttatus</name>
    <dbReference type="NCBI Taxonomy" id="4155"/>
    <lineage>
        <taxon>Eukaryota</taxon>
        <taxon>Viridiplantae</taxon>
        <taxon>Streptophyta</taxon>
        <taxon>Embryophyta</taxon>
        <taxon>Tracheophyta</taxon>
        <taxon>Spermatophyta</taxon>
        <taxon>Magnoliopsida</taxon>
        <taxon>eudicotyledons</taxon>
        <taxon>Gunneridae</taxon>
        <taxon>Pentapetalae</taxon>
        <taxon>asterids</taxon>
        <taxon>lamiids</taxon>
        <taxon>Lamiales</taxon>
        <taxon>Phrymaceae</taxon>
        <taxon>Erythranthe</taxon>
    </lineage>
</organism>
<evidence type="ECO:0000256" key="2">
    <source>
        <dbReference type="ARBA" id="ARBA00009956"/>
    </source>
</evidence>
<evidence type="ECO:0000256" key="9">
    <source>
        <dbReference type="SAM" id="MobiDB-lite"/>
    </source>
</evidence>
<dbReference type="InterPro" id="IPR008896">
    <property type="entry name" value="TIC214"/>
</dbReference>
<evidence type="ECO:0000256" key="7">
    <source>
        <dbReference type="ARBA" id="ARBA00022989"/>
    </source>
</evidence>
<accession>A0A022QWE4</accession>
<dbReference type="GO" id="GO:0042170">
    <property type="term" value="C:plastid membrane"/>
    <property type="evidence" value="ECO:0007669"/>
    <property type="project" value="UniProtKB-SubCell"/>
</dbReference>
<evidence type="ECO:0000313" key="12">
    <source>
        <dbReference type="Proteomes" id="UP000030748"/>
    </source>
</evidence>
<feature type="non-terminal residue" evidence="11">
    <location>
        <position position="1"/>
    </location>
</feature>
<name>A0A022QWE4_ERYGU</name>
<keyword evidence="7 10" id="KW-1133">Transmembrane helix</keyword>
<keyword evidence="10" id="KW-0472">Membrane</keyword>
<evidence type="ECO:0000256" key="10">
    <source>
        <dbReference type="SAM" id="Phobius"/>
    </source>
</evidence>
<evidence type="ECO:0000256" key="6">
    <source>
        <dbReference type="ARBA" id="ARBA00022927"/>
    </source>
</evidence>